<dbReference type="SUPFAM" id="SSF52540">
    <property type="entry name" value="P-loop containing nucleoside triphosphate hydrolases"/>
    <property type="match status" value="1"/>
</dbReference>
<evidence type="ECO:0000256" key="3">
    <source>
        <dbReference type="ARBA" id="ARBA00022840"/>
    </source>
</evidence>
<feature type="region of interest" description="Disordered" evidence="4">
    <location>
        <begin position="1"/>
        <end position="20"/>
    </location>
</feature>
<dbReference type="EMBL" id="FPBA01000017">
    <property type="protein sequence ID" value="SFT93667.1"/>
    <property type="molecule type" value="Genomic_DNA"/>
</dbReference>
<dbReference type="PANTHER" id="PTHR45772">
    <property type="entry name" value="CONSERVED COMPONENT OF ABC TRANSPORTER FOR NATURAL AMINO ACIDS-RELATED"/>
    <property type="match status" value="1"/>
</dbReference>
<dbReference type="Proteomes" id="UP000199546">
    <property type="component" value="Unassembled WGS sequence"/>
</dbReference>
<sequence>MSTSVPQTGTSGPPGPAGTTPVLELRDVAVHFGGVKAVDGISLQLESGLIYGIIGPNGSGKSTLIAAVTRLTPLTRGELLLDGRPVHDVAASRLAGLGVARTFQTVRLLPDLTVRANVQIGADARSGDEAQQRRGPAGWLRPRAASPAVAEAVARTRLEGFEDHYPSELSYGTQRRVEIARAIAMGPRLLLLDEPTAGMNQTERAEISALMRSMRTDGLCQLLVEHDVQMMIDTCDYVFAMNSGRLIAQGAPADVVQDPAVQEAYLGRKWRDHARSE</sequence>
<dbReference type="InterPro" id="IPR027417">
    <property type="entry name" value="P-loop_NTPase"/>
</dbReference>
<reference evidence="7" key="1">
    <citation type="submission" date="2016-10" db="EMBL/GenBank/DDBJ databases">
        <authorList>
            <person name="Varghese N."/>
            <person name="Submissions S."/>
        </authorList>
    </citation>
    <scope>NUCLEOTIDE SEQUENCE [LARGE SCALE GENOMIC DNA]</scope>
    <source>
        <strain evidence="7">DSM 46136</strain>
    </source>
</reference>
<dbReference type="InterPro" id="IPR003593">
    <property type="entry name" value="AAA+_ATPase"/>
</dbReference>
<protein>
    <submittedName>
        <fullName evidence="6">Branched-chain amino acid transport system ATP-binding protein</fullName>
    </submittedName>
</protein>
<dbReference type="STRING" id="1296565.SAMN05660657_04000"/>
<feature type="region of interest" description="Disordered" evidence="4">
    <location>
        <begin position="124"/>
        <end position="143"/>
    </location>
</feature>
<keyword evidence="3 6" id="KW-0067">ATP-binding</keyword>
<dbReference type="AlphaFoldDB" id="A0A1I7C2K5"/>
<evidence type="ECO:0000256" key="4">
    <source>
        <dbReference type="SAM" id="MobiDB-lite"/>
    </source>
</evidence>
<organism evidence="6 7">
    <name type="scientific">Geodermatophilus amargosae</name>
    <dbReference type="NCBI Taxonomy" id="1296565"/>
    <lineage>
        <taxon>Bacteria</taxon>
        <taxon>Bacillati</taxon>
        <taxon>Actinomycetota</taxon>
        <taxon>Actinomycetes</taxon>
        <taxon>Geodermatophilales</taxon>
        <taxon>Geodermatophilaceae</taxon>
        <taxon>Geodermatophilus</taxon>
    </lineage>
</organism>
<dbReference type="InterPro" id="IPR051120">
    <property type="entry name" value="ABC_AA/LPS_Transport"/>
</dbReference>
<dbReference type="OrthoDB" id="9805514at2"/>
<name>A0A1I7C2K5_9ACTN</name>
<dbReference type="RefSeq" id="WP_093582120.1">
    <property type="nucleotide sequence ID" value="NZ_FPBA01000017.1"/>
</dbReference>
<accession>A0A1I7C2K5</accession>
<dbReference type="Gene3D" id="3.40.50.300">
    <property type="entry name" value="P-loop containing nucleotide triphosphate hydrolases"/>
    <property type="match status" value="1"/>
</dbReference>
<evidence type="ECO:0000256" key="2">
    <source>
        <dbReference type="ARBA" id="ARBA00022741"/>
    </source>
</evidence>
<gene>
    <name evidence="6" type="ORF">SAMN05660657_04000</name>
</gene>
<keyword evidence="1" id="KW-0813">Transport</keyword>
<keyword evidence="2" id="KW-0547">Nucleotide-binding</keyword>
<feature type="domain" description="ABC transporter" evidence="5">
    <location>
        <begin position="23"/>
        <end position="268"/>
    </location>
</feature>
<dbReference type="GO" id="GO:0016887">
    <property type="term" value="F:ATP hydrolysis activity"/>
    <property type="evidence" value="ECO:0007669"/>
    <property type="project" value="InterPro"/>
</dbReference>
<dbReference type="Pfam" id="PF00005">
    <property type="entry name" value="ABC_tran"/>
    <property type="match status" value="1"/>
</dbReference>
<dbReference type="Pfam" id="PF12399">
    <property type="entry name" value="BCA_ABC_TP_C"/>
    <property type="match status" value="1"/>
</dbReference>
<dbReference type="InterPro" id="IPR032823">
    <property type="entry name" value="BCA_ABC_TP_C"/>
</dbReference>
<dbReference type="PROSITE" id="PS50893">
    <property type="entry name" value="ABC_TRANSPORTER_2"/>
    <property type="match status" value="1"/>
</dbReference>
<proteinExistence type="predicted"/>
<evidence type="ECO:0000313" key="6">
    <source>
        <dbReference type="EMBL" id="SFT93667.1"/>
    </source>
</evidence>
<keyword evidence="7" id="KW-1185">Reference proteome</keyword>
<evidence type="ECO:0000259" key="5">
    <source>
        <dbReference type="PROSITE" id="PS50893"/>
    </source>
</evidence>
<evidence type="ECO:0000313" key="7">
    <source>
        <dbReference type="Proteomes" id="UP000199546"/>
    </source>
</evidence>
<dbReference type="InterPro" id="IPR003439">
    <property type="entry name" value="ABC_transporter-like_ATP-bd"/>
</dbReference>
<dbReference type="GO" id="GO:0005524">
    <property type="term" value="F:ATP binding"/>
    <property type="evidence" value="ECO:0007669"/>
    <property type="project" value="UniProtKB-KW"/>
</dbReference>
<evidence type="ECO:0000256" key="1">
    <source>
        <dbReference type="ARBA" id="ARBA00022448"/>
    </source>
</evidence>
<dbReference type="SMART" id="SM00382">
    <property type="entry name" value="AAA"/>
    <property type="match status" value="1"/>
</dbReference>
<dbReference type="GO" id="GO:0005886">
    <property type="term" value="C:plasma membrane"/>
    <property type="evidence" value="ECO:0007669"/>
    <property type="project" value="TreeGrafter"/>
</dbReference>
<dbReference type="CDD" id="cd03219">
    <property type="entry name" value="ABC_Mj1267_LivG_branched"/>
    <property type="match status" value="1"/>
</dbReference>